<name>A0ACB0Y3J2_MELEN</name>
<dbReference type="EMBL" id="CAVMJV010000005">
    <property type="protein sequence ID" value="CAK5029217.1"/>
    <property type="molecule type" value="Genomic_DNA"/>
</dbReference>
<evidence type="ECO:0000313" key="2">
    <source>
        <dbReference type="Proteomes" id="UP001497535"/>
    </source>
</evidence>
<comment type="caution">
    <text evidence="1">The sequence shown here is derived from an EMBL/GenBank/DDBJ whole genome shotgun (WGS) entry which is preliminary data.</text>
</comment>
<keyword evidence="2" id="KW-1185">Reference proteome</keyword>
<sequence>MPFFVFRCLIQNKRNFSFLSSTLCAKHATAKTCLKQNKIQESLPLETNGIILVPKKLHEHLFGEIITDNCENIDQMAKRKSEEEFLAEEKLKLPKLKSKNLMGHFKVLAEEQLMDYRILMEQAMQIGSLPPMPKEWSSSPGWTVYEKNIKGQHIQRQVPFPKENLLFFDVEVCMTDGKLPTMAVALSPNKWYSWCSNRLSNDQVDLPEFVTLDHLIPLEDENNLGNFKSLVIGHNVAFDRQFIREQYLAKESAMKCFLVYNVNAYCLFGRLYEKSKLNSYDYMSNFYLEDEDGVPVFTKQFQAIVDEWKSKTCKNSLEAVFNHYCSSPTQIKLEKEWQGFFRKNSIEDIRDNMQQLFLYCAEDVRATFEVYQKLYPKFCKRFPHPLTFCGMMEMANVYLPINSNWRHFYDKCEKLSSSSMNEITRKVIQIARDVIEEMDQTIENKENEKEQVHESEEMPEILKKFVNFMKYYNSIFFIFRYHLDPWLFVSNWSCPKKRPQWPVWYWGLFQKLLHANTPLEELEADSVKLMCRELPRLFGLCYGPYPLMFVTDLGWGYIVPKKNFVSSSLPETQLIKIADESVHMPIRFIYLFYLILINFRSIYKQIISNKKSLNQLISEPLKSAVLHFGDFFSFYRLPHPSGQPHLNVGTPFSKKMKINFENFEEDAIHPTRFVDILKRFLDSRSVTRFWGNYRARYKEQLPVWFDENSENGAIVPSVIPAGTVTRRAVHKLWLTSANAKEGIIGSDLKSMIQCSNGYSLVGADVDSQEQWIAALFGDSLHPSKRAGSTAFSAMLLAGNKAEKTDLHSVVAKTVGISRDHAKVLNYARLYGAGSKHAEQFLKTQGISDITSKKLTKKLFETTKGKASNYHRLSESGGKYFEEYLAYLHNQNIIIENTSKNNSYLFVDGCYFLPNVTFSSFTLNFAEWLFNYKKTNLNDKFASRYPIKLYNGGYESNTFNYLSLKSHQLYPETPVLKCRLSEALEPFPVTIKNGPEAYAFNTLYKRTIINWFVQSSAVDFLHMLLVCMRWLCTTYGIKARFMISIHDEVRYMVVDEDRYRCALALTLSNMYVRAAISESLGIRELPRSVAFFSQVDIDKVLRKEVTLDCETPGGEKVENGEALTIEQIIDKTGGSLEDLKIIKN</sequence>
<dbReference type="Proteomes" id="UP001497535">
    <property type="component" value="Unassembled WGS sequence"/>
</dbReference>
<proteinExistence type="predicted"/>
<accession>A0ACB0Y3J2</accession>
<evidence type="ECO:0000313" key="1">
    <source>
        <dbReference type="EMBL" id="CAK5029217.1"/>
    </source>
</evidence>
<reference evidence="1" key="1">
    <citation type="submission" date="2023-11" db="EMBL/GenBank/DDBJ databases">
        <authorList>
            <person name="Poullet M."/>
        </authorList>
    </citation>
    <scope>NUCLEOTIDE SEQUENCE</scope>
    <source>
        <strain evidence="1">E1834</strain>
    </source>
</reference>
<gene>
    <name evidence="1" type="ORF">MENTE1834_LOCUS6850</name>
</gene>
<organism evidence="1 2">
    <name type="scientific">Meloidogyne enterolobii</name>
    <name type="common">Root-knot nematode worm</name>
    <name type="synonym">Meloidogyne mayaguensis</name>
    <dbReference type="NCBI Taxonomy" id="390850"/>
    <lineage>
        <taxon>Eukaryota</taxon>
        <taxon>Metazoa</taxon>
        <taxon>Ecdysozoa</taxon>
        <taxon>Nematoda</taxon>
        <taxon>Chromadorea</taxon>
        <taxon>Rhabditida</taxon>
        <taxon>Tylenchina</taxon>
        <taxon>Tylenchomorpha</taxon>
        <taxon>Tylenchoidea</taxon>
        <taxon>Meloidogynidae</taxon>
        <taxon>Meloidogyninae</taxon>
        <taxon>Meloidogyne</taxon>
    </lineage>
</organism>
<protein>
    <submittedName>
        <fullName evidence="1">Uncharacterized protein</fullName>
    </submittedName>
</protein>